<evidence type="ECO:0000256" key="1">
    <source>
        <dbReference type="ARBA" id="ARBA00004167"/>
    </source>
</evidence>
<feature type="signal peptide" evidence="7">
    <location>
        <begin position="1"/>
        <end position="17"/>
    </location>
</feature>
<feature type="compositionally biased region" description="Low complexity" evidence="5">
    <location>
        <begin position="255"/>
        <end position="273"/>
    </location>
</feature>
<evidence type="ECO:0000256" key="2">
    <source>
        <dbReference type="ARBA" id="ARBA00022692"/>
    </source>
</evidence>
<comment type="caution">
    <text evidence="8">The sequence shown here is derived from an EMBL/GenBank/DDBJ whole genome shotgun (WGS) entry which is preliminary data.</text>
</comment>
<keyword evidence="9" id="KW-1185">Reference proteome</keyword>
<proteinExistence type="predicted"/>
<comment type="subcellular location">
    <subcellularLocation>
        <location evidence="1">Membrane</location>
        <topology evidence="1">Single-pass membrane protein</topology>
    </subcellularLocation>
</comment>
<dbReference type="AlphaFoldDB" id="A0A8H4LH04"/>
<feature type="compositionally biased region" description="Low complexity" evidence="5">
    <location>
        <begin position="140"/>
        <end position="177"/>
    </location>
</feature>
<sequence>MHRSLCLLLLFAVHVCADTLFQRPPGPGPNRDYRDDPVYELGEEIDMIWEMDFKQASIVVWQQDVDKIFGDKSYYAEVILRSENTRSTRYTWKVSYDGFSADHDPTLSNVYFFQLFDTAGKGTPITSHYFNITDPEAKSTTTSAASTSTTSATKEASKTIKAQTVTETASEAASTSSSEDDDSDDGGLSPGAMAGIAVGSTIGGALALAGLGFLLWKVRRGRKAGTFVPGSPDDGKEVVTVTTTPVDSYPRHSYYEPYAQEPYQPQQPAQTQQVGGLHEAPA</sequence>
<evidence type="ECO:0000256" key="6">
    <source>
        <dbReference type="SAM" id="Phobius"/>
    </source>
</evidence>
<keyword evidence="7" id="KW-0732">Signal</keyword>
<feature type="chain" id="PRO_5034946128" evidence="7">
    <location>
        <begin position="18"/>
        <end position="282"/>
    </location>
</feature>
<dbReference type="Proteomes" id="UP000554235">
    <property type="component" value="Unassembled WGS sequence"/>
</dbReference>
<feature type="region of interest" description="Disordered" evidence="5">
    <location>
        <begin position="140"/>
        <end position="189"/>
    </location>
</feature>
<accession>A0A8H4LH04</accession>
<keyword evidence="3 6" id="KW-1133">Transmembrane helix</keyword>
<evidence type="ECO:0000256" key="3">
    <source>
        <dbReference type="ARBA" id="ARBA00022989"/>
    </source>
</evidence>
<dbReference type="GO" id="GO:0071944">
    <property type="term" value="C:cell periphery"/>
    <property type="evidence" value="ECO:0007669"/>
    <property type="project" value="UniProtKB-ARBA"/>
</dbReference>
<evidence type="ECO:0000313" key="8">
    <source>
        <dbReference type="EMBL" id="KAF4468866.1"/>
    </source>
</evidence>
<organism evidence="8 9">
    <name type="scientific">Fusarium albosuccineum</name>
    <dbReference type="NCBI Taxonomy" id="1237068"/>
    <lineage>
        <taxon>Eukaryota</taxon>
        <taxon>Fungi</taxon>
        <taxon>Dikarya</taxon>
        <taxon>Ascomycota</taxon>
        <taxon>Pezizomycotina</taxon>
        <taxon>Sordariomycetes</taxon>
        <taxon>Hypocreomycetidae</taxon>
        <taxon>Hypocreales</taxon>
        <taxon>Nectriaceae</taxon>
        <taxon>Fusarium</taxon>
        <taxon>Fusarium decemcellulare species complex</taxon>
    </lineage>
</organism>
<dbReference type="PANTHER" id="PTHR15549">
    <property type="entry name" value="PAIRED IMMUNOGLOBULIN-LIKE TYPE 2 RECEPTOR"/>
    <property type="match status" value="1"/>
</dbReference>
<dbReference type="EMBL" id="JAADYS010000549">
    <property type="protein sequence ID" value="KAF4468866.1"/>
    <property type="molecule type" value="Genomic_DNA"/>
</dbReference>
<reference evidence="8 9" key="1">
    <citation type="submission" date="2020-01" db="EMBL/GenBank/DDBJ databases">
        <title>Identification and distribution of gene clusters putatively required for synthesis of sphingolipid metabolism inhibitors in phylogenetically diverse species of the filamentous fungus Fusarium.</title>
        <authorList>
            <person name="Kim H.-S."/>
            <person name="Busman M."/>
            <person name="Brown D.W."/>
            <person name="Divon H."/>
            <person name="Uhlig S."/>
            <person name="Proctor R.H."/>
        </authorList>
    </citation>
    <scope>NUCLEOTIDE SEQUENCE [LARGE SCALE GENOMIC DNA]</scope>
    <source>
        <strain evidence="8 9">NRRL 20459</strain>
    </source>
</reference>
<dbReference type="GO" id="GO:0016020">
    <property type="term" value="C:membrane"/>
    <property type="evidence" value="ECO:0007669"/>
    <property type="project" value="UniProtKB-SubCell"/>
</dbReference>
<name>A0A8H4LH04_9HYPO</name>
<keyword evidence="2 6" id="KW-0812">Transmembrane</keyword>
<gene>
    <name evidence="8" type="ORF">FALBO_4236</name>
</gene>
<feature type="region of interest" description="Disordered" evidence="5">
    <location>
        <begin position="244"/>
        <end position="282"/>
    </location>
</feature>
<keyword evidence="4 6" id="KW-0472">Membrane</keyword>
<dbReference type="PANTHER" id="PTHR15549:SF30">
    <property type="entry name" value="MID2 DOMAIN-CONTAINING PROTEIN"/>
    <property type="match status" value="1"/>
</dbReference>
<evidence type="ECO:0000256" key="5">
    <source>
        <dbReference type="SAM" id="MobiDB-lite"/>
    </source>
</evidence>
<dbReference type="OrthoDB" id="5390143at2759"/>
<evidence type="ECO:0000256" key="7">
    <source>
        <dbReference type="SAM" id="SignalP"/>
    </source>
</evidence>
<protein>
    <submittedName>
        <fullName evidence="8">Crumbs 3</fullName>
    </submittedName>
</protein>
<feature type="transmembrane region" description="Helical" evidence="6">
    <location>
        <begin position="192"/>
        <end position="216"/>
    </location>
</feature>
<dbReference type="InterPro" id="IPR051694">
    <property type="entry name" value="Immunoregulatory_rcpt-like"/>
</dbReference>
<evidence type="ECO:0000313" key="9">
    <source>
        <dbReference type="Proteomes" id="UP000554235"/>
    </source>
</evidence>
<evidence type="ECO:0000256" key="4">
    <source>
        <dbReference type="ARBA" id="ARBA00023136"/>
    </source>
</evidence>